<dbReference type="Proteomes" id="UP000031563">
    <property type="component" value="Unassembled WGS sequence"/>
</dbReference>
<dbReference type="InterPro" id="IPR050553">
    <property type="entry name" value="Thioredoxin_ResA/DsbE_sf"/>
</dbReference>
<dbReference type="STRING" id="1221996.QY95_03287"/>
<dbReference type="PANTHER" id="PTHR42852:SF17">
    <property type="entry name" value="THIOREDOXIN-LIKE PROTEIN HI_1115"/>
    <property type="match status" value="1"/>
</dbReference>
<evidence type="ECO:0000259" key="3">
    <source>
        <dbReference type="PROSITE" id="PS51352"/>
    </source>
</evidence>
<accession>A0A0F5HJR5</accession>
<name>A0A0F5HJR5_BACTR</name>
<dbReference type="RefSeq" id="WP_039236030.1">
    <property type="nucleotide sequence ID" value="NZ_JWIQ02000106.1"/>
</dbReference>
<organism evidence="4 5">
    <name type="scientific">Bacillus thermotolerans</name>
    <name type="common">Quasibacillus thermotolerans</name>
    <dbReference type="NCBI Taxonomy" id="1221996"/>
    <lineage>
        <taxon>Bacteria</taxon>
        <taxon>Bacillati</taxon>
        <taxon>Bacillota</taxon>
        <taxon>Bacilli</taxon>
        <taxon>Bacillales</taxon>
        <taxon>Bacillaceae</taxon>
        <taxon>Bacillus</taxon>
    </lineage>
</organism>
<dbReference type="InterPro" id="IPR036249">
    <property type="entry name" value="Thioredoxin-like_sf"/>
</dbReference>
<feature type="domain" description="Thioredoxin" evidence="3">
    <location>
        <begin position="57"/>
        <end position="197"/>
    </location>
</feature>
<proteinExistence type="predicted"/>
<keyword evidence="5" id="KW-1185">Reference proteome</keyword>
<dbReference type="SUPFAM" id="SSF52833">
    <property type="entry name" value="Thioredoxin-like"/>
    <property type="match status" value="1"/>
</dbReference>
<dbReference type="PROSITE" id="PS51352">
    <property type="entry name" value="THIOREDOXIN_2"/>
    <property type="match status" value="1"/>
</dbReference>
<accession>A0A0F5HSH1</accession>
<evidence type="ECO:0000256" key="2">
    <source>
        <dbReference type="SAM" id="MobiDB-lite"/>
    </source>
</evidence>
<dbReference type="InterPro" id="IPR000866">
    <property type="entry name" value="AhpC/TSA"/>
</dbReference>
<gene>
    <name evidence="4" type="ORF">QY95_03287</name>
</gene>
<protein>
    <submittedName>
        <fullName evidence="4">Thiol:disulfide oxidoreductase ResA-like protein</fullName>
    </submittedName>
</protein>
<dbReference type="InterPro" id="IPR013766">
    <property type="entry name" value="Thioredoxin_domain"/>
</dbReference>
<dbReference type="GO" id="GO:0016209">
    <property type="term" value="F:antioxidant activity"/>
    <property type="evidence" value="ECO:0007669"/>
    <property type="project" value="InterPro"/>
</dbReference>
<feature type="region of interest" description="Disordered" evidence="2">
    <location>
        <begin position="29"/>
        <end position="58"/>
    </location>
</feature>
<dbReference type="CDD" id="cd02966">
    <property type="entry name" value="TlpA_like_family"/>
    <property type="match status" value="1"/>
</dbReference>
<dbReference type="PANTHER" id="PTHR42852">
    <property type="entry name" value="THIOL:DISULFIDE INTERCHANGE PROTEIN DSBE"/>
    <property type="match status" value="1"/>
</dbReference>
<dbReference type="Gene3D" id="3.40.30.10">
    <property type="entry name" value="Glutaredoxin"/>
    <property type="match status" value="1"/>
</dbReference>
<sequence length="197" mass="21723">MNKNLLSIAIILLAVAIIAVNVWNPQNKETNEESTDLAASESVTATEDVPGVDLSEVQEGKPAPDFELTTLAGETVKLSDYQGKKVILNFWATWCPPCKAEMPHMQNFYEENKDKGVEIVAVNLTDLDNGRSEIESFVKEYGLSFDIPLDEKGTIGTQYQAFTIPTSYVIDSNGIITQKIIGPMDENMMADLTESIQ</sequence>
<dbReference type="InterPro" id="IPR017937">
    <property type="entry name" value="Thioredoxin_CS"/>
</dbReference>
<dbReference type="AlphaFoldDB" id="A0A0F5HJR5"/>
<evidence type="ECO:0000256" key="1">
    <source>
        <dbReference type="ARBA" id="ARBA00023157"/>
    </source>
</evidence>
<evidence type="ECO:0000313" key="5">
    <source>
        <dbReference type="Proteomes" id="UP000031563"/>
    </source>
</evidence>
<evidence type="ECO:0000313" key="4">
    <source>
        <dbReference type="EMBL" id="KKB35797.1"/>
    </source>
</evidence>
<comment type="caution">
    <text evidence="4">The sequence shown here is derived from an EMBL/GenBank/DDBJ whole genome shotgun (WGS) entry which is preliminary data.</text>
</comment>
<reference evidence="4" key="1">
    <citation type="submission" date="2015-02" db="EMBL/GenBank/DDBJ databases">
        <title>Genome Assembly of Bacillaceae bacterium MTCC 8252.</title>
        <authorList>
            <person name="Verma A."/>
            <person name="Khatri I."/>
            <person name="Mual P."/>
            <person name="Subramanian S."/>
            <person name="Krishnamurthi S."/>
        </authorList>
    </citation>
    <scope>NUCLEOTIDE SEQUENCE [LARGE SCALE GENOMIC DNA]</scope>
    <source>
        <strain evidence="4">MTCC 8252</strain>
    </source>
</reference>
<keyword evidence="1" id="KW-1015">Disulfide bond</keyword>
<dbReference type="EMBL" id="JWIR02000068">
    <property type="protein sequence ID" value="KKB35797.1"/>
    <property type="molecule type" value="Genomic_DNA"/>
</dbReference>
<dbReference type="GO" id="GO:0016491">
    <property type="term" value="F:oxidoreductase activity"/>
    <property type="evidence" value="ECO:0007669"/>
    <property type="project" value="InterPro"/>
</dbReference>
<dbReference type="PROSITE" id="PS00194">
    <property type="entry name" value="THIOREDOXIN_1"/>
    <property type="match status" value="1"/>
</dbReference>
<dbReference type="Pfam" id="PF00578">
    <property type="entry name" value="AhpC-TSA"/>
    <property type="match status" value="1"/>
</dbReference>